<feature type="domain" description="DUF4246" evidence="3">
    <location>
        <begin position="15"/>
        <end position="75"/>
    </location>
</feature>
<evidence type="ECO:0000259" key="2">
    <source>
        <dbReference type="Pfam" id="PF14033"/>
    </source>
</evidence>
<comment type="caution">
    <text evidence="4">The sequence shown here is derived from an EMBL/GenBank/DDBJ whole genome shotgun (WGS) entry which is preliminary data.</text>
</comment>
<dbReference type="InterPro" id="IPR049207">
    <property type="entry name" value="DUF4246_N"/>
</dbReference>
<organism evidence="4 5">
    <name type="scientific">Fusarium xylarioides</name>
    <dbReference type="NCBI Taxonomy" id="221167"/>
    <lineage>
        <taxon>Eukaryota</taxon>
        <taxon>Fungi</taxon>
        <taxon>Dikarya</taxon>
        <taxon>Ascomycota</taxon>
        <taxon>Pezizomycotina</taxon>
        <taxon>Sordariomycetes</taxon>
        <taxon>Hypocreomycetidae</taxon>
        <taxon>Hypocreales</taxon>
        <taxon>Nectriaceae</taxon>
        <taxon>Fusarium</taxon>
        <taxon>Fusarium fujikuroi species complex</taxon>
    </lineage>
</organism>
<dbReference type="Pfam" id="PF14033">
    <property type="entry name" value="DUF4246"/>
    <property type="match status" value="1"/>
</dbReference>
<feature type="region of interest" description="Disordered" evidence="1">
    <location>
        <begin position="283"/>
        <end position="305"/>
    </location>
</feature>
<dbReference type="EMBL" id="JADFTT010000351">
    <property type="protein sequence ID" value="KAG5762781.1"/>
    <property type="molecule type" value="Genomic_DNA"/>
</dbReference>
<feature type="domain" description="DUF4246" evidence="2">
    <location>
        <begin position="93"/>
        <end position="510"/>
    </location>
</feature>
<name>A0A9P7HNJ5_9HYPO</name>
<dbReference type="InterPro" id="IPR049192">
    <property type="entry name" value="DUF4246_C"/>
</dbReference>
<reference evidence="4" key="2">
    <citation type="submission" date="2020-10" db="EMBL/GenBank/DDBJ databases">
        <authorList>
            <person name="Peck L.D."/>
            <person name="Nowell R.W."/>
            <person name="Flood J."/>
            <person name="Ryan M.J."/>
            <person name="Barraclough T.G."/>
        </authorList>
    </citation>
    <scope>NUCLEOTIDE SEQUENCE</scope>
    <source>
        <strain evidence="4">IMI 127659i</strain>
    </source>
</reference>
<proteinExistence type="predicted"/>
<dbReference type="InterPro" id="IPR025340">
    <property type="entry name" value="DUF4246"/>
</dbReference>
<dbReference type="PANTHER" id="PTHR33119:SF1">
    <property type="entry name" value="FE2OG DIOXYGENASE DOMAIN-CONTAINING PROTEIN"/>
    <property type="match status" value="1"/>
</dbReference>
<reference evidence="4" key="1">
    <citation type="journal article" date="2020" name="bioRxiv">
        <title>Historical genomics reveals the evolutionary mechanisms behind multiple outbreaks of the host-specific coffee wilt pathogen Fusarium xylarioides.</title>
        <authorList>
            <person name="Peck D."/>
            <person name="Nowell R.W."/>
            <person name="Flood J."/>
            <person name="Ryan M.J."/>
            <person name="Barraclough T.G."/>
        </authorList>
    </citation>
    <scope>NUCLEOTIDE SEQUENCE</scope>
    <source>
        <strain evidence="4">IMI 127659i</strain>
    </source>
</reference>
<evidence type="ECO:0000313" key="4">
    <source>
        <dbReference type="EMBL" id="KAG5762781.1"/>
    </source>
</evidence>
<dbReference type="Pfam" id="PF21666">
    <property type="entry name" value="DUF4246_N"/>
    <property type="match status" value="1"/>
</dbReference>
<dbReference type="AlphaFoldDB" id="A0A9P7HNJ5"/>
<dbReference type="PANTHER" id="PTHR33119">
    <property type="entry name" value="IFI3P"/>
    <property type="match status" value="1"/>
</dbReference>
<dbReference type="Proteomes" id="UP000750502">
    <property type="component" value="Unassembled WGS sequence"/>
</dbReference>
<accession>A0A9P7HNJ5</accession>
<evidence type="ECO:0000313" key="5">
    <source>
        <dbReference type="Proteomes" id="UP000750502"/>
    </source>
</evidence>
<sequence length="519" mass="59650">MSTPHEIKLPGFGHAGAHFPVVLKREDGEGEGDWRATTLTIREVCMLKVIEDLTNKPEWWIKVNDDEIAAKWKKEAMEMPWGEYRVFGDFTQAMADACIKELRKKADIYQKTGLIPVMDYTSAAIKTDNLIPKDLRDALIAAVSPLENVPEEHKDWHPGSDGKVLDIVHPSLWPLVYGRSLILPDKRINLKEALSHCGKGVVVPVVDDSDVSKFHHRAFSKRFQWLPCDVDLTGGHPRIDQSWDIIYRWHDDFEVQRVFTTNVRPDCKVPEICGDEWCSAHNRPLDDDDEPRREDEDCEDDYEESDRGRRDEAWFKETHIPEIPDPKTELEELVKINPSDVKTSGFFGNASRVQVIVKLANIHLTPEKPTYDGGSWHVEGQLNEHICATALYYYDCDNITDSRLDFRTVANREDQTLELNYEQGDFDSIERIFAIDSGADTLQDIGSVLTRQDRMLFFPNVYQHHVSPFELVDKSRPGHRKILALFLVDPQVPIISTANVPPQQRDWWAEGLLQNDRFQ</sequence>
<keyword evidence="5" id="KW-1185">Reference proteome</keyword>
<evidence type="ECO:0000259" key="3">
    <source>
        <dbReference type="Pfam" id="PF21666"/>
    </source>
</evidence>
<dbReference type="OrthoDB" id="415532at2759"/>
<protein>
    <submittedName>
        <fullName evidence="4">Uncharacterized protein</fullName>
    </submittedName>
</protein>
<gene>
    <name evidence="4" type="ORF">H9Q72_009110</name>
</gene>
<evidence type="ECO:0000256" key="1">
    <source>
        <dbReference type="SAM" id="MobiDB-lite"/>
    </source>
</evidence>